<dbReference type="SUPFAM" id="SSF142913">
    <property type="entry name" value="YktB/PF0168-like"/>
    <property type="match status" value="1"/>
</dbReference>
<accession>A0A0F5I163</accession>
<evidence type="ECO:0000256" key="1">
    <source>
        <dbReference type="HAMAP-Rule" id="MF_01851"/>
    </source>
</evidence>
<accession>A0A0F5IAM2</accession>
<comment type="similarity">
    <text evidence="1">Belongs to the UPF0637 family.</text>
</comment>
<keyword evidence="3" id="KW-1185">Reference proteome</keyword>
<sequence>MDFPGFTQTDFNVFSIPGLDSRMEALKTSIRPKLESLGSYFSEELSVLTGEEMFPHVAKHARRTVNPPNDTWVAFSNNKRGYKQHPHFQIGLWGSHLFIWYAVIYEAPNKAAVGASLADNLSYIRKNIPGDFVWSVDHTKPDAVKMKELSDDQLIHWFERLQSVKKSEILCGYHLPREEAVQLSGADLINLFQDVFVKLVPIYQMS</sequence>
<proteinExistence type="inferred from homology"/>
<dbReference type="HAMAP" id="MF_01851">
    <property type="entry name" value="UPF0637"/>
    <property type="match status" value="1"/>
</dbReference>
<comment type="caution">
    <text evidence="2">The sequence shown here is derived from an EMBL/GenBank/DDBJ whole genome shotgun (WGS) entry which is preliminary data.</text>
</comment>
<organism evidence="2 3">
    <name type="scientific">Bacillus thermotolerans</name>
    <name type="common">Quasibacillus thermotolerans</name>
    <dbReference type="NCBI Taxonomy" id="1221996"/>
    <lineage>
        <taxon>Bacteria</taxon>
        <taxon>Bacillati</taxon>
        <taxon>Bacillota</taxon>
        <taxon>Bacilli</taxon>
        <taxon>Bacillales</taxon>
        <taxon>Bacillaceae</taxon>
        <taxon>Bacillus</taxon>
    </lineage>
</organism>
<dbReference type="InterPro" id="IPR009403">
    <property type="entry name" value="UPF0637"/>
</dbReference>
<dbReference type="AlphaFoldDB" id="A0A0F5IAM2"/>
<name>A0A0F5IAM2_BACTR</name>
<dbReference type="STRING" id="1221996.QY95_00066"/>
<dbReference type="RefSeq" id="WP_039231853.1">
    <property type="nucleotide sequence ID" value="NZ_JWIR02000012.1"/>
</dbReference>
<evidence type="ECO:0000313" key="2">
    <source>
        <dbReference type="EMBL" id="KKB42217.1"/>
    </source>
</evidence>
<reference evidence="2" key="1">
    <citation type="submission" date="2015-02" db="EMBL/GenBank/DDBJ databases">
        <title>Genome Assembly of Bacillaceae bacterium MTCC 8252.</title>
        <authorList>
            <person name="Verma A."/>
            <person name="Khatri I."/>
            <person name="Mual P."/>
            <person name="Subramanian S."/>
            <person name="Krishnamurthi S."/>
        </authorList>
    </citation>
    <scope>NUCLEOTIDE SEQUENCE [LARGE SCALE GENOMIC DNA]</scope>
    <source>
        <strain evidence="2">MTCC 8252</strain>
    </source>
</reference>
<dbReference type="Proteomes" id="UP000031563">
    <property type="component" value="Unassembled WGS sequence"/>
</dbReference>
<dbReference type="Pfam" id="PF06335">
    <property type="entry name" value="DUF1054"/>
    <property type="match status" value="1"/>
</dbReference>
<evidence type="ECO:0000313" key="3">
    <source>
        <dbReference type="Proteomes" id="UP000031563"/>
    </source>
</evidence>
<dbReference type="EMBL" id="JWIR02000012">
    <property type="protein sequence ID" value="KKB42217.1"/>
    <property type="molecule type" value="Genomic_DNA"/>
</dbReference>
<gene>
    <name evidence="2" type="ORF">QY95_00066</name>
</gene>
<dbReference type="Gene3D" id="3.30.930.20">
    <property type="entry name" value="Protein of unknown function DUF1054"/>
    <property type="match status" value="1"/>
</dbReference>
<dbReference type="OrthoDB" id="9812818at2"/>
<dbReference type="PIRSF" id="PIRSF021332">
    <property type="entry name" value="DUF1054"/>
    <property type="match status" value="1"/>
</dbReference>
<dbReference type="InterPro" id="IPR053707">
    <property type="entry name" value="UPF0637_domain_sf"/>
</dbReference>
<protein>
    <recommendedName>
        <fullName evidence="1">UPF0637 protein QY95_00066</fullName>
    </recommendedName>
</protein>